<dbReference type="InterPro" id="IPR050093">
    <property type="entry name" value="ABC_SmlMolc_Importer"/>
</dbReference>
<evidence type="ECO:0000256" key="7">
    <source>
        <dbReference type="ARBA" id="ARBA00023136"/>
    </source>
</evidence>
<dbReference type="PROSITE" id="PS00211">
    <property type="entry name" value="ABC_TRANSPORTER_1"/>
    <property type="match status" value="1"/>
</dbReference>
<name>A0A1M5SFK9_9BACT</name>
<dbReference type="SUPFAM" id="SSF52540">
    <property type="entry name" value="P-loop containing nucleoside triphosphate hydrolases"/>
    <property type="match status" value="1"/>
</dbReference>
<feature type="domain" description="ABC transporter" evidence="8">
    <location>
        <begin position="3"/>
        <end position="242"/>
    </location>
</feature>
<sequence length="245" mass="27568">MHLKLTRIMIELAITRKLHGAGGAINLNLDVRIGTGDFVTVYGPSGAGKTSVLRMLAGLLTPNDGRIVCDRQIWFDKSKDINLRPQFRNLGMVFQEYSLFPNMTVQGNLEFALQKDQPKSRIDELLQLIELEQLRDKKPALLSGGQKQRVALARALVRQPNLLLLDEPLSALDTAMQIKLQDYILRVHRQYNLTTLMVSHDLNEVIKMSKRVLILEDGIIKKDGPPLEVLPLDNLKPFITGGLSR</sequence>
<dbReference type="Proteomes" id="UP000184212">
    <property type="component" value="Unassembled WGS sequence"/>
</dbReference>
<proteinExistence type="predicted"/>
<gene>
    <name evidence="9" type="ORF">SAMN04488109_3897</name>
</gene>
<dbReference type="PANTHER" id="PTHR42781">
    <property type="entry name" value="SPERMIDINE/PUTRESCINE IMPORT ATP-BINDING PROTEIN POTA"/>
    <property type="match status" value="1"/>
</dbReference>
<dbReference type="Pfam" id="PF00005">
    <property type="entry name" value="ABC_tran"/>
    <property type="match status" value="1"/>
</dbReference>
<dbReference type="InterPro" id="IPR003593">
    <property type="entry name" value="AAA+_ATPase"/>
</dbReference>
<keyword evidence="2" id="KW-1003">Cell membrane</keyword>
<evidence type="ECO:0000313" key="9">
    <source>
        <dbReference type="EMBL" id="SHH37068.1"/>
    </source>
</evidence>
<evidence type="ECO:0000256" key="3">
    <source>
        <dbReference type="ARBA" id="ARBA00022519"/>
    </source>
</evidence>
<dbReference type="InterPro" id="IPR003439">
    <property type="entry name" value="ABC_transporter-like_ATP-bd"/>
</dbReference>
<dbReference type="GO" id="GO:0016887">
    <property type="term" value="F:ATP hydrolysis activity"/>
    <property type="evidence" value="ECO:0007669"/>
    <property type="project" value="InterPro"/>
</dbReference>
<evidence type="ECO:0000313" key="10">
    <source>
        <dbReference type="Proteomes" id="UP000184212"/>
    </source>
</evidence>
<evidence type="ECO:0000256" key="4">
    <source>
        <dbReference type="ARBA" id="ARBA00022741"/>
    </source>
</evidence>
<evidence type="ECO:0000256" key="2">
    <source>
        <dbReference type="ARBA" id="ARBA00022475"/>
    </source>
</evidence>
<organism evidence="9 10">
    <name type="scientific">Chryseolinea serpens</name>
    <dbReference type="NCBI Taxonomy" id="947013"/>
    <lineage>
        <taxon>Bacteria</taxon>
        <taxon>Pseudomonadati</taxon>
        <taxon>Bacteroidota</taxon>
        <taxon>Cytophagia</taxon>
        <taxon>Cytophagales</taxon>
        <taxon>Fulvivirgaceae</taxon>
        <taxon>Chryseolinea</taxon>
    </lineage>
</organism>
<dbReference type="EMBL" id="FQWQ01000002">
    <property type="protein sequence ID" value="SHH37068.1"/>
    <property type="molecule type" value="Genomic_DNA"/>
</dbReference>
<dbReference type="PROSITE" id="PS50893">
    <property type="entry name" value="ABC_TRANSPORTER_2"/>
    <property type="match status" value="1"/>
</dbReference>
<keyword evidence="4" id="KW-0547">Nucleotide-binding</keyword>
<keyword evidence="7" id="KW-0472">Membrane</keyword>
<dbReference type="InterPro" id="IPR027417">
    <property type="entry name" value="P-loop_NTPase"/>
</dbReference>
<dbReference type="AlphaFoldDB" id="A0A1M5SFK9"/>
<protein>
    <submittedName>
        <fullName evidence="9">Molybdate transport system ATP-binding protein</fullName>
    </submittedName>
</protein>
<dbReference type="GO" id="GO:0005524">
    <property type="term" value="F:ATP binding"/>
    <property type="evidence" value="ECO:0007669"/>
    <property type="project" value="UniProtKB-KW"/>
</dbReference>
<reference evidence="9 10" key="1">
    <citation type="submission" date="2016-11" db="EMBL/GenBank/DDBJ databases">
        <authorList>
            <person name="Jaros S."/>
            <person name="Januszkiewicz K."/>
            <person name="Wedrychowicz H."/>
        </authorList>
    </citation>
    <scope>NUCLEOTIDE SEQUENCE [LARGE SCALE GENOMIC DNA]</scope>
    <source>
        <strain evidence="9 10">DSM 24574</strain>
    </source>
</reference>
<keyword evidence="5 9" id="KW-0067">ATP-binding</keyword>
<keyword evidence="6" id="KW-1278">Translocase</keyword>
<evidence type="ECO:0000256" key="5">
    <source>
        <dbReference type="ARBA" id="ARBA00022840"/>
    </source>
</evidence>
<keyword evidence="3" id="KW-0997">Cell inner membrane</keyword>
<dbReference type="STRING" id="947013.SAMN04488109_3897"/>
<dbReference type="PANTHER" id="PTHR42781:SF1">
    <property type="entry name" value="THIAMINE IMPORT ATP-BINDING PROTEIN THIQ"/>
    <property type="match status" value="1"/>
</dbReference>
<keyword evidence="1" id="KW-0813">Transport</keyword>
<evidence type="ECO:0000256" key="6">
    <source>
        <dbReference type="ARBA" id="ARBA00022967"/>
    </source>
</evidence>
<keyword evidence="10" id="KW-1185">Reference proteome</keyword>
<evidence type="ECO:0000256" key="1">
    <source>
        <dbReference type="ARBA" id="ARBA00022448"/>
    </source>
</evidence>
<dbReference type="InterPro" id="IPR017871">
    <property type="entry name" value="ABC_transporter-like_CS"/>
</dbReference>
<accession>A0A1M5SFK9</accession>
<dbReference type="Gene3D" id="3.40.50.300">
    <property type="entry name" value="P-loop containing nucleotide triphosphate hydrolases"/>
    <property type="match status" value="1"/>
</dbReference>
<dbReference type="SMART" id="SM00382">
    <property type="entry name" value="AAA"/>
    <property type="match status" value="1"/>
</dbReference>
<evidence type="ECO:0000259" key="8">
    <source>
        <dbReference type="PROSITE" id="PS50893"/>
    </source>
</evidence>